<protein>
    <recommendedName>
        <fullName evidence="7">Glutamate-1-semialdehyde 2,1-aminomutase</fullName>
        <shortName evidence="7">GSA</shortName>
        <ecNumber evidence="7">5.4.3.8</ecNumber>
    </recommendedName>
    <alternativeName>
        <fullName evidence="7">Glutamate-1-semialdehyde aminotransferase</fullName>
        <shortName evidence="7">GSA-AT</shortName>
    </alternativeName>
</protein>
<name>A0A1W6YRL6_9BORD</name>
<dbReference type="OrthoDB" id="3398487at2"/>
<dbReference type="InterPro" id="IPR015422">
    <property type="entry name" value="PyrdxlP-dep_Trfase_small"/>
</dbReference>
<dbReference type="GO" id="GO:0030170">
    <property type="term" value="F:pyridoxal phosphate binding"/>
    <property type="evidence" value="ECO:0007669"/>
    <property type="project" value="InterPro"/>
</dbReference>
<dbReference type="InterPro" id="IPR049704">
    <property type="entry name" value="Aminotrans_3_PPA_site"/>
</dbReference>
<accession>A0A1W6YRL6</accession>
<dbReference type="HAMAP" id="MF_00375">
    <property type="entry name" value="HemL_aminotrans_3"/>
    <property type="match status" value="1"/>
</dbReference>
<dbReference type="STRING" id="1416806.CAL12_24980"/>
<evidence type="ECO:0000256" key="1">
    <source>
        <dbReference type="ARBA" id="ARBA00001933"/>
    </source>
</evidence>
<dbReference type="InterPro" id="IPR005814">
    <property type="entry name" value="Aminotrans_3"/>
</dbReference>
<dbReference type="NCBIfam" id="TIGR00713">
    <property type="entry name" value="hemL"/>
    <property type="match status" value="1"/>
</dbReference>
<dbReference type="GO" id="GO:0005737">
    <property type="term" value="C:cytoplasm"/>
    <property type="evidence" value="ECO:0007669"/>
    <property type="project" value="UniProtKB-SubCell"/>
</dbReference>
<sequence length="427" mass="44853">MSSNAELFERASRSIPGGVNSPVRAFRSVGGTPRFIARGQGPYIWDAEGTRYVDYIGSWGPAILGHAHPDVVRAVQEAATQGLSFGAPTQAEITLAETLIARLPSMEQVRLVSSGTEATMTAIRLARGATGRNKIVKFEGCYHGHADSLLVKAGSGLLTFGNPTSAGVPAEFVEHTLVLDYNDLDAVRAAFTQYGDDIACVIVEPVAGNMNLVRPLPGFLEGLRELCTEHGALLIFDEVMTGFRVGPQGVQGLTGIKPDLTTLAKVIGGGMPVGAFGGSRDIMRHIAPLGAVYQAGTLSGNPVAVAAGLETLRLIGQPGFYDKLAAATRKLVDGLRERARAAGVPFSADAIGGMFGIYFSDAIPTTLAEVSACDTEAFKKFFHAMLERGVHFAPSAFEAGFVSAAHDDAAIGATLDAAEQVFASMKR</sequence>
<dbReference type="PANTHER" id="PTHR43713">
    <property type="entry name" value="GLUTAMATE-1-SEMIALDEHYDE 2,1-AMINOMUTASE"/>
    <property type="match status" value="1"/>
</dbReference>
<proteinExistence type="inferred from homology"/>
<evidence type="ECO:0000256" key="2">
    <source>
        <dbReference type="ARBA" id="ARBA00004819"/>
    </source>
</evidence>
<dbReference type="Gene3D" id="3.40.640.10">
    <property type="entry name" value="Type I PLP-dependent aspartate aminotransferase-like (Major domain)"/>
    <property type="match status" value="1"/>
</dbReference>
<evidence type="ECO:0000256" key="5">
    <source>
        <dbReference type="ARBA" id="ARBA00023235"/>
    </source>
</evidence>
<keyword evidence="5 7" id="KW-0413">Isomerase</keyword>
<comment type="subunit">
    <text evidence="7">Homodimer.</text>
</comment>
<evidence type="ECO:0000256" key="6">
    <source>
        <dbReference type="ARBA" id="ARBA00023244"/>
    </source>
</evidence>
<dbReference type="NCBIfam" id="NF000818">
    <property type="entry name" value="PRK00062.1"/>
    <property type="match status" value="1"/>
</dbReference>
<keyword evidence="9" id="KW-1185">Reference proteome</keyword>
<evidence type="ECO:0000256" key="7">
    <source>
        <dbReference type="HAMAP-Rule" id="MF_00375"/>
    </source>
</evidence>
<gene>
    <name evidence="7" type="primary">hemL</name>
    <name evidence="8" type="ORF">CAL12_24980</name>
</gene>
<dbReference type="Proteomes" id="UP000194151">
    <property type="component" value="Chromosome"/>
</dbReference>
<comment type="catalytic activity">
    <reaction evidence="7">
        <text>(S)-4-amino-5-oxopentanoate = 5-aminolevulinate</text>
        <dbReference type="Rhea" id="RHEA:14265"/>
        <dbReference type="ChEBI" id="CHEBI:57501"/>
        <dbReference type="ChEBI" id="CHEBI:356416"/>
        <dbReference type="EC" id="5.4.3.8"/>
    </reaction>
</comment>
<dbReference type="PANTHER" id="PTHR43713:SF3">
    <property type="entry name" value="GLUTAMATE-1-SEMIALDEHYDE 2,1-AMINOMUTASE 1, CHLOROPLASTIC-RELATED"/>
    <property type="match status" value="1"/>
</dbReference>
<dbReference type="SUPFAM" id="SSF53383">
    <property type="entry name" value="PLP-dependent transferases"/>
    <property type="match status" value="1"/>
</dbReference>
<keyword evidence="4 7" id="KW-0663">Pyridoxal phosphate</keyword>
<dbReference type="GO" id="GO:0006782">
    <property type="term" value="P:protoporphyrinogen IX biosynthetic process"/>
    <property type="evidence" value="ECO:0007669"/>
    <property type="project" value="UniProtKB-UniRule"/>
</dbReference>
<dbReference type="InterPro" id="IPR015424">
    <property type="entry name" value="PyrdxlP-dep_Trfase"/>
</dbReference>
<feature type="modified residue" description="N6-(pyridoxal phosphate)lysine" evidence="7">
    <location>
        <position position="265"/>
    </location>
</feature>
<dbReference type="AlphaFoldDB" id="A0A1W6YRL6"/>
<evidence type="ECO:0000313" key="8">
    <source>
        <dbReference type="EMBL" id="ARP83742.1"/>
    </source>
</evidence>
<dbReference type="InterPro" id="IPR015421">
    <property type="entry name" value="PyrdxlP-dep_Trfase_major"/>
</dbReference>
<evidence type="ECO:0000313" key="9">
    <source>
        <dbReference type="Proteomes" id="UP000194151"/>
    </source>
</evidence>
<keyword evidence="7" id="KW-0963">Cytoplasm</keyword>
<evidence type="ECO:0000256" key="3">
    <source>
        <dbReference type="ARBA" id="ARBA00008981"/>
    </source>
</evidence>
<dbReference type="EMBL" id="CP021108">
    <property type="protein sequence ID" value="ARP83742.1"/>
    <property type="molecule type" value="Genomic_DNA"/>
</dbReference>
<dbReference type="CDD" id="cd00610">
    <property type="entry name" value="OAT_like"/>
    <property type="match status" value="1"/>
</dbReference>
<dbReference type="FunFam" id="3.40.640.10:FF:000021">
    <property type="entry name" value="Glutamate-1-semialdehyde 2,1-aminomutase"/>
    <property type="match status" value="1"/>
</dbReference>
<evidence type="ECO:0000256" key="4">
    <source>
        <dbReference type="ARBA" id="ARBA00022898"/>
    </source>
</evidence>
<dbReference type="Pfam" id="PF00202">
    <property type="entry name" value="Aminotran_3"/>
    <property type="match status" value="1"/>
</dbReference>
<dbReference type="GO" id="GO:0008483">
    <property type="term" value="F:transaminase activity"/>
    <property type="evidence" value="ECO:0007669"/>
    <property type="project" value="InterPro"/>
</dbReference>
<organism evidence="8 9">
    <name type="scientific">Bordetella genomosp. 8</name>
    <dbReference type="NCBI Taxonomy" id="1416806"/>
    <lineage>
        <taxon>Bacteria</taxon>
        <taxon>Pseudomonadati</taxon>
        <taxon>Pseudomonadota</taxon>
        <taxon>Betaproteobacteria</taxon>
        <taxon>Burkholderiales</taxon>
        <taxon>Alcaligenaceae</taxon>
        <taxon>Bordetella</taxon>
    </lineage>
</organism>
<dbReference type="GO" id="GO:0042286">
    <property type="term" value="F:glutamate-1-semialdehyde 2,1-aminomutase activity"/>
    <property type="evidence" value="ECO:0007669"/>
    <property type="project" value="UniProtKB-UniRule"/>
</dbReference>
<dbReference type="UniPathway" id="UPA00251">
    <property type="reaction ID" value="UER00317"/>
</dbReference>
<dbReference type="KEGG" id="bgv:CAL12_24980"/>
<reference evidence="8 9" key="1">
    <citation type="submission" date="2017-05" db="EMBL/GenBank/DDBJ databases">
        <title>Complete and WGS of Bordetella genogroups.</title>
        <authorList>
            <person name="Spilker T."/>
            <person name="LiPuma J."/>
        </authorList>
    </citation>
    <scope>NUCLEOTIDE SEQUENCE [LARGE SCALE GENOMIC DNA]</scope>
    <source>
        <strain evidence="8 9">AU19157</strain>
    </source>
</reference>
<keyword evidence="6 7" id="KW-0627">Porphyrin biosynthesis</keyword>
<dbReference type="EC" id="5.4.3.8" evidence="7"/>
<comment type="pathway">
    <text evidence="2">Porphyrin-containing compound metabolism; protoporphyrin-IX biosynthesis; 5-aminolevulinate from L-glutamyl-tRNA(Glu): step 2/2.</text>
</comment>
<dbReference type="PROSITE" id="PS00600">
    <property type="entry name" value="AA_TRANSFER_CLASS_3"/>
    <property type="match status" value="1"/>
</dbReference>
<dbReference type="Gene3D" id="3.90.1150.10">
    <property type="entry name" value="Aspartate Aminotransferase, domain 1"/>
    <property type="match status" value="1"/>
</dbReference>
<comment type="subcellular location">
    <subcellularLocation>
        <location evidence="7">Cytoplasm</location>
    </subcellularLocation>
</comment>
<dbReference type="InterPro" id="IPR004639">
    <property type="entry name" value="4pyrrol_synth_GluAld_NH2Trfase"/>
</dbReference>
<comment type="similarity">
    <text evidence="3 7">Belongs to the class-III pyridoxal-phosphate-dependent aminotransferase family. HemL subfamily.</text>
</comment>
<dbReference type="RefSeq" id="WP_086067067.1">
    <property type="nucleotide sequence ID" value="NZ_CP021108.1"/>
</dbReference>
<comment type="cofactor">
    <cofactor evidence="1 7">
        <name>pyridoxal 5'-phosphate</name>
        <dbReference type="ChEBI" id="CHEBI:597326"/>
    </cofactor>
</comment>